<protein>
    <submittedName>
        <fullName evidence="1">Uncharacterized protein</fullName>
    </submittedName>
</protein>
<evidence type="ECO:0000313" key="1">
    <source>
        <dbReference type="EMBL" id="OOF50320.1"/>
    </source>
</evidence>
<dbReference type="EMBL" id="MLHN01000010">
    <property type="protein sequence ID" value="OOF50320.1"/>
    <property type="molecule type" value="Genomic_DNA"/>
</dbReference>
<organism evidence="1 2">
    <name type="scientific">Rodentibacter genomosp. 1</name>
    <dbReference type="NCBI Taxonomy" id="1908264"/>
    <lineage>
        <taxon>Bacteria</taxon>
        <taxon>Pseudomonadati</taxon>
        <taxon>Pseudomonadota</taxon>
        <taxon>Gammaproteobacteria</taxon>
        <taxon>Pasteurellales</taxon>
        <taxon>Pasteurellaceae</taxon>
        <taxon>Rodentibacter</taxon>
    </lineage>
</organism>
<reference evidence="1 2" key="1">
    <citation type="submission" date="2016-10" db="EMBL/GenBank/DDBJ databases">
        <title>Rodentibacter gen. nov. and new species.</title>
        <authorList>
            <person name="Christensen H."/>
        </authorList>
    </citation>
    <scope>NUCLEOTIDE SEQUENCE [LARGE SCALE GENOMIC DNA]</scope>
    <source>
        <strain evidence="2">ppn416</strain>
    </source>
</reference>
<comment type="caution">
    <text evidence="1">The sequence shown here is derived from an EMBL/GenBank/DDBJ whole genome shotgun (WGS) entry which is preliminary data.</text>
</comment>
<accession>A0A1V3J5Y8</accession>
<proteinExistence type="predicted"/>
<dbReference type="RefSeq" id="WP_077542361.1">
    <property type="nucleotide sequence ID" value="NZ_MLHN01000010.1"/>
</dbReference>
<dbReference type="Proteomes" id="UP000188481">
    <property type="component" value="Unassembled WGS sequence"/>
</dbReference>
<name>A0A1V3J5Y8_9PAST</name>
<gene>
    <name evidence="1" type="ORF">BKK54_06645</name>
</gene>
<dbReference type="AlphaFoldDB" id="A0A1V3J5Y8"/>
<keyword evidence="2" id="KW-1185">Reference proteome</keyword>
<evidence type="ECO:0000313" key="2">
    <source>
        <dbReference type="Proteomes" id="UP000188481"/>
    </source>
</evidence>
<sequence length="178" mass="20774">MRILNSEQLHSQISSSHRLINLTSSLRHCLDTSTVFGNNFDFISQEYFFNEILGRLIETLSMDSSRRQNVILKNIRIKYGNYNHSKEDYIYETLCDNYFFKNTKKYISKEEIKNISKKAIKEQGVIYLVMPILSRKPLSPVKNKGNCPDLGEIYTLLKCFNLAKMLSKISGEQCCFLY</sequence>